<dbReference type="AlphaFoldDB" id="A0A5N5VXT1"/>
<gene>
    <name evidence="2" type="ORF">FRZ00_32985</name>
</gene>
<protein>
    <submittedName>
        <fullName evidence="2">Uncharacterized protein</fullName>
    </submittedName>
</protein>
<sequence>MSRLRRSSSSAGRAIQPVRRLRTTARSAVSGVRGRQPLQETVKGRDRGTPPARSARHHSPE</sequence>
<organism evidence="2 3">
    <name type="scientific">Streptomyces mobaraensis</name>
    <name type="common">Streptoverticillium mobaraense</name>
    <dbReference type="NCBI Taxonomy" id="35621"/>
    <lineage>
        <taxon>Bacteria</taxon>
        <taxon>Bacillati</taxon>
        <taxon>Actinomycetota</taxon>
        <taxon>Actinomycetes</taxon>
        <taxon>Kitasatosporales</taxon>
        <taxon>Streptomycetaceae</taxon>
        <taxon>Streptomyces</taxon>
    </lineage>
</organism>
<feature type="region of interest" description="Disordered" evidence="1">
    <location>
        <begin position="1"/>
        <end position="61"/>
    </location>
</feature>
<reference evidence="2 3" key="1">
    <citation type="journal article" date="2019" name="Microb. Cell Fact.">
        <title>Exploring novel herbicidin analogues by transcriptional regulator overexpression and MS/MS molecular networking.</title>
        <authorList>
            <person name="Shi Y."/>
            <person name="Gu R."/>
            <person name="Li Y."/>
            <person name="Wang X."/>
            <person name="Ren W."/>
            <person name="Li X."/>
            <person name="Wang L."/>
            <person name="Xie Y."/>
            <person name="Hong B."/>
        </authorList>
    </citation>
    <scope>NUCLEOTIDE SEQUENCE [LARGE SCALE GENOMIC DNA]</scope>
    <source>
        <strain evidence="2 3">US-43</strain>
    </source>
</reference>
<name>A0A5N5VXT1_STRMB</name>
<comment type="caution">
    <text evidence="2">The sequence shown here is derived from an EMBL/GenBank/DDBJ whole genome shotgun (WGS) entry which is preliminary data.</text>
</comment>
<evidence type="ECO:0000313" key="2">
    <source>
        <dbReference type="EMBL" id="KAB7833607.1"/>
    </source>
</evidence>
<evidence type="ECO:0000256" key="1">
    <source>
        <dbReference type="SAM" id="MobiDB-lite"/>
    </source>
</evidence>
<accession>A0A5N5VXT1</accession>
<dbReference type="EMBL" id="VOKX01000131">
    <property type="protein sequence ID" value="KAB7833607.1"/>
    <property type="molecule type" value="Genomic_DNA"/>
</dbReference>
<dbReference type="Proteomes" id="UP000327000">
    <property type="component" value="Unassembled WGS sequence"/>
</dbReference>
<proteinExistence type="predicted"/>
<keyword evidence="3" id="KW-1185">Reference proteome</keyword>
<evidence type="ECO:0000313" key="3">
    <source>
        <dbReference type="Proteomes" id="UP000327000"/>
    </source>
</evidence>